<dbReference type="PANTHER" id="PTHR34535">
    <property type="entry name" value="HYDROGENASE MATURATION FACTOR HYPA"/>
    <property type="match status" value="1"/>
</dbReference>
<keyword evidence="3 4" id="KW-0862">Zinc</keyword>
<reference evidence="5 6" key="1">
    <citation type="submission" date="2015-01" db="EMBL/GenBank/DDBJ databases">
        <title>Genome sequence of Anoxybacillus ayderensis strain AB04.</title>
        <authorList>
            <person name="Belduz A.O."/>
            <person name="Canakci S."/>
            <person name="Chan K.-G."/>
            <person name="Kahar U.M."/>
            <person name="Yaakob A.S."/>
            <person name="Chan C.S."/>
            <person name="Goh K.M."/>
        </authorList>
    </citation>
    <scope>NUCLEOTIDE SEQUENCE [LARGE SCALE GENOMIC DNA]</scope>
    <source>
        <strain evidence="5 6">AB04</strain>
    </source>
</reference>
<dbReference type="GO" id="GO:0008270">
    <property type="term" value="F:zinc ion binding"/>
    <property type="evidence" value="ECO:0007669"/>
    <property type="project" value="UniProtKB-UniRule"/>
</dbReference>
<evidence type="ECO:0000256" key="2">
    <source>
        <dbReference type="ARBA" id="ARBA00022723"/>
    </source>
</evidence>
<keyword evidence="2 4" id="KW-0479">Metal-binding</keyword>
<comment type="similarity">
    <text evidence="4">Belongs to the HypA/HybF family.</text>
</comment>
<protein>
    <recommendedName>
        <fullName evidence="4">Hydrogenase maturation factor HypA</fullName>
    </recommendedName>
</protein>
<dbReference type="RefSeq" id="WP_021094794.1">
    <property type="nucleotide sequence ID" value="NZ_ANOC01000025.1"/>
</dbReference>
<gene>
    <name evidence="4" type="primary">hypA</name>
    <name evidence="5" type="ORF">JV16_02502</name>
</gene>
<feature type="binding site" evidence="4">
    <location>
        <position position="95"/>
    </location>
    <ligand>
        <name>Zn(2+)</name>
        <dbReference type="ChEBI" id="CHEBI:29105"/>
    </ligand>
</feature>
<dbReference type="AlphaFoldDB" id="A0A0D0HMA9"/>
<dbReference type="EMBL" id="JXTG01000018">
    <property type="protein sequence ID" value="KIP20357.1"/>
    <property type="molecule type" value="Genomic_DNA"/>
</dbReference>
<dbReference type="PIRSF" id="PIRSF004761">
    <property type="entry name" value="Hydrgn_mat_HypA"/>
    <property type="match status" value="1"/>
</dbReference>
<dbReference type="PANTHER" id="PTHR34535:SF3">
    <property type="entry name" value="HYDROGENASE MATURATION FACTOR HYPA"/>
    <property type="match status" value="1"/>
</dbReference>
<feature type="binding site" evidence="4">
    <location>
        <position position="79"/>
    </location>
    <ligand>
        <name>Zn(2+)</name>
        <dbReference type="ChEBI" id="CHEBI:29105"/>
    </ligand>
</feature>
<feature type="binding site" evidence="4">
    <location>
        <position position="2"/>
    </location>
    <ligand>
        <name>Ni(2+)</name>
        <dbReference type="ChEBI" id="CHEBI:49786"/>
    </ligand>
</feature>
<dbReference type="GO" id="GO:0016151">
    <property type="term" value="F:nickel cation binding"/>
    <property type="evidence" value="ECO:0007669"/>
    <property type="project" value="UniProtKB-UniRule"/>
</dbReference>
<dbReference type="Proteomes" id="UP000032047">
    <property type="component" value="Unassembled WGS sequence"/>
</dbReference>
<dbReference type="InterPro" id="IPR000688">
    <property type="entry name" value="HypA/HybF"/>
</dbReference>
<evidence type="ECO:0000256" key="3">
    <source>
        <dbReference type="ARBA" id="ARBA00022833"/>
    </source>
</evidence>
<dbReference type="HAMAP" id="MF_00213">
    <property type="entry name" value="HypA_HybF"/>
    <property type="match status" value="1"/>
</dbReference>
<dbReference type="GO" id="GO:0051604">
    <property type="term" value="P:protein maturation"/>
    <property type="evidence" value="ECO:0007669"/>
    <property type="project" value="InterPro"/>
</dbReference>
<comment type="function">
    <text evidence="4">Involved in the maturation of [NiFe] hydrogenases. Required for nickel insertion into the metal center of the hydrogenase.</text>
</comment>
<feature type="binding site" evidence="4">
    <location>
        <position position="92"/>
    </location>
    <ligand>
        <name>Zn(2+)</name>
        <dbReference type="ChEBI" id="CHEBI:29105"/>
    </ligand>
</feature>
<evidence type="ECO:0000313" key="6">
    <source>
        <dbReference type="Proteomes" id="UP000032047"/>
    </source>
</evidence>
<dbReference type="Pfam" id="PF01155">
    <property type="entry name" value="HypA"/>
    <property type="match status" value="1"/>
</dbReference>
<comment type="caution">
    <text evidence="5">The sequence shown here is derived from an EMBL/GenBank/DDBJ whole genome shotgun (WGS) entry which is preliminary data.</text>
</comment>
<evidence type="ECO:0000313" key="5">
    <source>
        <dbReference type="EMBL" id="KIP20357.1"/>
    </source>
</evidence>
<proteinExistence type="inferred from homology"/>
<feature type="binding site" evidence="4">
    <location>
        <position position="76"/>
    </location>
    <ligand>
        <name>Zn(2+)</name>
        <dbReference type="ChEBI" id="CHEBI:29105"/>
    </ligand>
</feature>
<organism evidence="5 6">
    <name type="scientific">Anoxybacillus ayderensis</name>
    <dbReference type="NCBI Taxonomy" id="265546"/>
    <lineage>
        <taxon>Bacteria</taxon>
        <taxon>Bacillati</taxon>
        <taxon>Bacillota</taxon>
        <taxon>Bacilli</taxon>
        <taxon>Bacillales</taxon>
        <taxon>Anoxybacillaceae</taxon>
        <taxon>Anoxybacillus</taxon>
    </lineage>
</organism>
<accession>A0A0D0HMA9</accession>
<sequence>MHEMALMGEIVQLIEQDAQMKKIKYVKKVELLVGTLSNVLPDALQFAFDVYKMQANNCLTMNAELIIHIEKAKAVCAICGSQYEPVTKIAQCPACLLPSGNIVAGETFRILAYEGSLTHENYIGS</sequence>
<evidence type="ECO:0000256" key="1">
    <source>
        <dbReference type="ARBA" id="ARBA00022596"/>
    </source>
</evidence>
<dbReference type="Gene3D" id="3.30.2320.80">
    <property type="match status" value="1"/>
</dbReference>
<keyword evidence="1 4" id="KW-0533">Nickel</keyword>
<name>A0A0D0HMA9_9BACL</name>
<dbReference type="PATRIC" id="fig|265546.4.peg.2515"/>
<keyword evidence="6" id="KW-1185">Reference proteome</keyword>
<evidence type="ECO:0000256" key="4">
    <source>
        <dbReference type="HAMAP-Rule" id="MF_00213"/>
    </source>
</evidence>